<comment type="caution">
    <text evidence="4">The sequence shown here is derived from an EMBL/GenBank/DDBJ whole genome shotgun (WGS) entry which is preliminary data.</text>
</comment>
<protein>
    <recommendedName>
        <fullName evidence="3">Rab GDP dissociation inhibitor</fullName>
    </recommendedName>
</protein>
<dbReference type="EMBL" id="CAXLJL010000600">
    <property type="protein sequence ID" value="CAL5139178.1"/>
    <property type="molecule type" value="Genomic_DNA"/>
</dbReference>
<keyword evidence="2 3" id="KW-0343">GTPase activation</keyword>
<dbReference type="PANTHER" id="PTHR11787">
    <property type="entry name" value="RAB GDP-DISSOCIATION INHIBITOR"/>
    <property type="match status" value="1"/>
</dbReference>
<name>A0AAV2TPK9_CALDB</name>
<comment type="subcellular location">
    <subcellularLocation>
        <location evidence="3">Cytoplasm</location>
    </subcellularLocation>
</comment>
<evidence type="ECO:0000313" key="4">
    <source>
        <dbReference type="EMBL" id="CAL5139178.1"/>
    </source>
</evidence>
<evidence type="ECO:0000256" key="1">
    <source>
        <dbReference type="ARBA" id="ARBA00005593"/>
    </source>
</evidence>
<dbReference type="GO" id="GO:0005096">
    <property type="term" value="F:GTPase activator activity"/>
    <property type="evidence" value="ECO:0007669"/>
    <property type="project" value="UniProtKB-KW"/>
</dbReference>
<dbReference type="GO" id="GO:0005737">
    <property type="term" value="C:cytoplasm"/>
    <property type="evidence" value="ECO:0007669"/>
    <property type="project" value="UniProtKB-SubCell"/>
</dbReference>
<dbReference type="GO" id="GO:0015031">
    <property type="term" value="P:protein transport"/>
    <property type="evidence" value="ECO:0007669"/>
    <property type="project" value="InterPro"/>
</dbReference>
<dbReference type="SUPFAM" id="SSF54373">
    <property type="entry name" value="FAD-linked reductases, C-terminal domain"/>
    <property type="match status" value="1"/>
</dbReference>
<reference evidence="4" key="1">
    <citation type="submission" date="2024-06" db="EMBL/GenBank/DDBJ databases">
        <authorList>
            <person name="Liu X."/>
            <person name="Lenzi L."/>
            <person name="Haldenby T S."/>
            <person name="Uol C."/>
        </authorList>
    </citation>
    <scope>NUCLEOTIDE SEQUENCE</scope>
</reference>
<dbReference type="GO" id="GO:0007264">
    <property type="term" value="P:small GTPase-mediated signal transduction"/>
    <property type="evidence" value="ECO:0007669"/>
    <property type="project" value="InterPro"/>
</dbReference>
<evidence type="ECO:0000256" key="3">
    <source>
        <dbReference type="RuleBase" id="RU363124"/>
    </source>
</evidence>
<dbReference type="Proteomes" id="UP001497525">
    <property type="component" value="Unassembled WGS sequence"/>
</dbReference>
<comment type="similarity">
    <text evidence="1 3">Belongs to the Rab GDI family.</text>
</comment>
<dbReference type="AlphaFoldDB" id="A0AAV2TPK9"/>
<keyword evidence="3" id="KW-0963">Cytoplasm</keyword>
<dbReference type="GO" id="GO:0016192">
    <property type="term" value="P:vesicle-mediated transport"/>
    <property type="evidence" value="ECO:0007669"/>
    <property type="project" value="TreeGrafter"/>
</dbReference>
<dbReference type="SUPFAM" id="SSF51905">
    <property type="entry name" value="FAD/NAD(P)-binding domain"/>
    <property type="match status" value="2"/>
</dbReference>
<dbReference type="Pfam" id="PF00996">
    <property type="entry name" value="GDI"/>
    <property type="match status" value="1"/>
</dbReference>
<dbReference type="InterPro" id="IPR018203">
    <property type="entry name" value="GDP_dissociation_inhibitor"/>
</dbReference>
<dbReference type="InterPro" id="IPR036188">
    <property type="entry name" value="FAD/NAD-bd_sf"/>
</dbReference>
<dbReference type="FunFam" id="3.50.50.60:FF:000158">
    <property type="entry name" value="Rab GDP dissociation inhibitor"/>
    <property type="match status" value="1"/>
</dbReference>
<dbReference type="PRINTS" id="PR00891">
    <property type="entry name" value="RABGDIREP"/>
</dbReference>
<dbReference type="Gene3D" id="1.10.405.10">
    <property type="entry name" value="Guanine Nucleotide Dissociation Inhibitor, domain 1"/>
    <property type="match status" value="1"/>
</dbReference>
<dbReference type="Gene3D" id="3.30.519.10">
    <property type="entry name" value="Guanine Nucleotide Dissociation Inhibitor, domain 2"/>
    <property type="match status" value="1"/>
</dbReference>
<accession>A0AAV2TPK9</accession>
<gene>
    <name evidence="4" type="ORF">CDAUBV1_LOCUS14215</name>
</gene>
<organism evidence="4 5">
    <name type="scientific">Calicophoron daubneyi</name>
    <name type="common">Rumen fluke</name>
    <name type="synonym">Paramphistomum daubneyi</name>
    <dbReference type="NCBI Taxonomy" id="300641"/>
    <lineage>
        <taxon>Eukaryota</taxon>
        <taxon>Metazoa</taxon>
        <taxon>Spiralia</taxon>
        <taxon>Lophotrochozoa</taxon>
        <taxon>Platyhelminthes</taxon>
        <taxon>Trematoda</taxon>
        <taxon>Digenea</taxon>
        <taxon>Plagiorchiida</taxon>
        <taxon>Pronocephalata</taxon>
        <taxon>Paramphistomoidea</taxon>
        <taxon>Paramphistomidae</taxon>
        <taxon>Calicophoron</taxon>
    </lineage>
</organism>
<proteinExistence type="inferred from homology"/>
<sequence length="448" mass="50126">MDEKYDVIVLGTGLKECILSGLMSIEGKKVLHMDRNKYYGGASTSICPLNELFDRFGVKADLQKYGRLRDWNVDLIPKFLMAYGKLVKLLVHTGVTRYLEFQSVEGSFVYHKGSIYKVPSTESEAFTTSLVGMLEKRRLAKFLEWVANVDVGNPSTWTKVYGPPLDVRRDTIQHAFSKFGVSDGTQNFVGHALCLYTDDSYKNSVPAIDAVQRMQLYNQSVSRYGKSPYVYPLYGLGELPQAFARLSAVYGGTYMLNKPFEEIVMEDGKVVGVKAEGEVARCDTVICDPSYAMDRVKKVGQVVRAICILSHPIRGSNDASSLQIIIPQNEVGRRHDIYVSCISSTHQVCPKNFFVALVATIVETPFPNDEVQAGLKLLEPIDQVFYSLDDLLVPTDDGINSRIFVSSSYDASTHFESTCADVLSLYERITGHPFDFTKATRHLDEEEN</sequence>
<evidence type="ECO:0000313" key="5">
    <source>
        <dbReference type="Proteomes" id="UP001497525"/>
    </source>
</evidence>
<dbReference type="FunFam" id="3.50.50.60:FF:000232">
    <property type="entry name" value="Rab GDP dissociation inhibitor"/>
    <property type="match status" value="1"/>
</dbReference>
<dbReference type="PRINTS" id="PR00892">
    <property type="entry name" value="RABGDI"/>
</dbReference>
<dbReference type="FunFam" id="1.10.405.10:FF:000011">
    <property type="entry name" value="Rab GDP dissociation inhibitor"/>
    <property type="match status" value="1"/>
</dbReference>
<comment type="function">
    <text evidence="3">Regulates the GDP/GTP exchange reaction of most RAB proteins by inhibiting the dissociation of GDP from them, and the subsequent binding of GTP.</text>
</comment>
<dbReference type="GO" id="GO:0005093">
    <property type="term" value="F:Rab GDP-dissociation inhibitor activity"/>
    <property type="evidence" value="ECO:0007669"/>
    <property type="project" value="InterPro"/>
</dbReference>
<dbReference type="Gene3D" id="3.50.50.60">
    <property type="entry name" value="FAD/NAD(P)-binding domain"/>
    <property type="match status" value="1"/>
</dbReference>
<dbReference type="PANTHER" id="PTHR11787:SF8">
    <property type="entry name" value="RAB GDP DISSOCIATION INHIBITOR"/>
    <property type="match status" value="1"/>
</dbReference>
<evidence type="ECO:0000256" key="2">
    <source>
        <dbReference type="ARBA" id="ARBA00022468"/>
    </source>
</evidence>
<dbReference type="InterPro" id="IPR000806">
    <property type="entry name" value="RabGDI"/>
</dbReference>